<gene>
    <name evidence="7" type="primary">pcnB</name>
    <name evidence="13" type="ORF">L196_02815</name>
</gene>
<dbReference type="GO" id="GO:0043633">
    <property type="term" value="P:polyadenylation-dependent RNA catabolic process"/>
    <property type="evidence" value="ECO:0007669"/>
    <property type="project" value="InterPro"/>
</dbReference>
<dbReference type="Pfam" id="PF01743">
    <property type="entry name" value="PolyA_pol"/>
    <property type="match status" value="1"/>
</dbReference>
<feature type="active site" evidence="7">
    <location>
        <position position="60"/>
    </location>
</feature>
<dbReference type="InterPro" id="IPR052191">
    <property type="entry name" value="tRNA_ntf/polyA_polymerase_I"/>
</dbReference>
<comment type="function">
    <text evidence="7">Adds poly(A) tail to the 3' end of many RNAs, which usually targets these RNAs for decay. Plays a significant role in the global control of gene expression, through influencing the rate of transcript degradation, and in the general RNA quality control.</text>
</comment>
<keyword evidence="2 7" id="KW-0808">Transferase</keyword>
<evidence type="ECO:0000259" key="11">
    <source>
        <dbReference type="Pfam" id="PF12626"/>
    </source>
</evidence>
<keyword evidence="13" id="KW-0548">Nucleotidyltransferase</keyword>
<evidence type="ECO:0000256" key="3">
    <source>
        <dbReference type="ARBA" id="ARBA00022741"/>
    </source>
</evidence>
<feature type="active site" evidence="7">
    <location>
        <position position="58"/>
    </location>
</feature>
<evidence type="ECO:0000313" key="13">
    <source>
        <dbReference type="EMBL" id="EPD14394.1"/>
    </source>
</evidence>
<evidence type="ECO:0000256" key="7">
    <source>
        <dbReference type="HAMAP-Rule" id="MF_00957"/>
    </source>
</evidence>
<keyword evidence="6 7" id="KW-0804">Transcription</keyword>
<evidence type="ECO:0000256" key="8">
    <source>
        <dbReference type="RuleBase" id="RU003953"/>
    </source>
</evidence>
<name>A0AB33Z5I0_9GAMM</name>
<evidence type="ECO:0000256" key="9">
    <source>
        <dbReference type="SAM" id="MobiDB-lite"/>
    </source>
</evidence>
<dbReference type="SUPFAM" id="SSF81301">
    <property type="entry name" value="Nucleotidyltransferase"/>
    <property type="match status" value="1"/>
</dbReference>
<dbReference type="RefSeq" id="WP_015005242.1">
    <property type="nucleotide sequence ID" value="NZ_JARGOU010000015.1"/>
</dbReference>
<dbReference type="HAMAP" id="MF_00957">
    <property type="entry name" value="PolyA_pol"/>
    <property type="match status" value="1"/>
</dbReference>
<organism evidence="13 14">
    <name type="scientific">Cycloclasticus pugetii</name>
    <dbReference type="NCBI Taxonomy" id="34068"/>
    <lineage>
        <taxon>Bacteria</taxon>
        <taxon>Pseudomonadati</taxon>
        <taxon>Pseudomonadota</taxon>
        <taxon>Gammaproteobacteria</taxon>
        <taxon>Thiotrichales</taxon>
        <taxon>Piscirickettsiaceae</taxon>
        <taxon>Cycloclasticus</taxon>
    </lineage>
</organism>
<dbReference type="InterPro" id="IPR002646">
    <property type="entry name" value="PolA_pol_head_dom"/>
</dbReference>
<comment type="similarity">
    <text evidence="7 8">Belongs to the tRNA nucleotidyltransferase/poly(A) polymerase family.</text>
</comment>
<dbReference type="PANTHER" id="PTHR43051">
    <property type="entry name" value="POLYNUCLEOTIDE ADENYLYLTRANSFERASE FAMILY PROTEIN"/>
    <property type="match status" value="1"/>
</dbReference>
<dbReference type="SUPFAM" id="SSF81891">
    <property type="entry name" value="Poly A polymerase C-terminal region-like"/>
    <property type="match status" value="1"/>
</dbReference>
<dbReference type="Pfam" id="PF12626">
    <property type="entry name" value="PolyA_pol_arg_C"/>
    <property type="match status" value="1"/>
</dbReference>
<feature type="domain" description="tRNA nucleotidyltransferase/poly(A) polymerase RNA and SrmB- binding" evidence="12">
    <location>
        <begin position="196"/>
        <end position="256"/>
    </location>
</feature>
<dbReference type="AlphaFoldDB" id="A0AB33Z5I0"/>
<dbReference type="GO" id="GO:0003723">
    <property type="term" value="F:RNA binding"/>
    <property type="evidence" value="ECO:0007669"/>
    <property type="project" value="UniProtKB-UniRule"/>
</dbReference>
<protein>
    <recommendedName>
        <fullName evidence="7">Poly(A) polymerase I</fullName>
        <shortName evidence="7">PAP I</shortName>
        <ecNumber evidence="7">2.7.7.19</ecNumber>
    </recommendedName>
</protein>
<dbReference type="EMBL" id="ASHL01000001">
    <property type="protein sequence ID" value="EPD14394.1"/>
    <property type="molecule type" value="Genomic_DNA"/>
</dbReference>
<dbReference type="Pfam" id="PF12627">
    <property type="entry name" value="PolyA_pol_RNAbd"/>
    <property type="match status" value="1"/>
</dbReference>
<evidence type="ECO:0000256" key="6">
    <source>
        <dbReference type="ARBA" id="ARBA00023163"/>
    </source>
</evidence>
<reference evidence="13 14" key="1">
    <citation type="journal article" date="2013" name="Genome Announc.">
        <title>Genome Sequence of the Pyrene- and Fluoranthene-Degrading Bacterium Cycloclasticus sp. Strain PY97M.</title>
        <authorList>
            <person name="Cui Z."/>
            <person name="Xu G."/>
            <person name="Li Q."/>
            <person name="Gao W."/>
            <person name="Zheng L."/>
        </authorList>
    </citation>
    <scope>NUCLEOTIDE SEQUENCE [LARGE SCALE GENOMIC DNA]</scope>
    <source>
        <strain evidence="13 14">PY97M</strain>
    </source>
</reference>
<dbReference type="Gene3D" id="1.10.3090.10">
    <property type="entry name" value="cca-adding enzyme, domain 2"/>
    <property type="match status" value="1"/>
</dbReference>
<evidence type="ECO:0000256" key="2">
    <source>
        <dbReference type="ARBA" id="ARBA00022679"/>
    </source>
</evidence>
<keyword evidence="4 7" id="KW-0067">ATP-binding</keyword>
<evidence type="ECO:0000313" key="14">
    <source>
        <dbReference type="Proteomes" id="UP000015462"/>
    </source>
</evidence>
<dbReference type="InterPro" id="IPR032828">
    <property type="entry name" value="PolyA_RNA-bd"/>
</dbReference>
<dbReference type="GO" id="GO:1990817">
    <property type="term" value="F:poly(A) RNA polymerase activity"/>
    <property type="evidence" value="ECO:0007669"/>
    <property type="project" value="UniProtKB-UniRule"/>
</dbReference>
<dbReference type="GO" id="GO:0006397">
    <property type="term" value="P:mRNA processing"/>
    <property type="evidence" value="ECO:0007669"/>
    <property type="project" value="UniProtKB-KW"/>
</dbReference>
<evidence type="ECO:0000259" key="10">
    <source>
        <dbReference type="Pfam" id="PF01743"/>
    </source>
</evidence>
<dbReference type="PANTHER" id="PTHR43051:SF1">
    <property type="entry name" value="POLYNUCLEOTIDE ADENYLYLTRANSFERASE FAMILY PROTEIN"/>
    <property type="match status" value="1"/>
</dbReference>
<accession>A0AB33Z5I0</accession>
<evidence type="ECO:0000256" key="4">
    <source>
        <dbReference type="ARBA" id="ARBA00022840"/>
    </source>
</evidence>
<dbReference type="Proteomes" id="UP000015462">
    <property type="component" value="Unassembled WGS sequence"/>
</dbReference>
<comment type="caution">
    <text evidence="13">The sequence shown here is derived from an EMBL/GenBank/DDBJ whole genome shotgun (WGS) entry which is preliminary data.</text>
</comment>
<feature type="active site" evidence="7">
    <location>
        <position position="138"/>
    </location>
</feature>
<comment type="catalytic activity">
    <reaction evidence="7">
        <text>RNA(n) + ATP = RNA(n)-3'-adenine ribonucleotide + diphosphate</text>
        <dbReference type="Rhea" id="RHEA:11332"/>
        <dbReference type="Rhea" id="RHEA-COMP:14527"/>
        <dbReference type="Rhea" id="RHEA-COMP:17347"/>
        <dbReference type="ChEBI" id="CHEBI:30616"/>
        <dbReference type="ChEBI" id="CHEBI:33019"/>
        <dbReference type="ChEBI" id="CHEBI:140395"/>
        <dbReference type="ChEBI" id="CHEBI:173115"/>
        <dbReference type="EC" id="2.7.7.19"/>
    </reaction>
</comment>
<proteinExistence type="inferred from homology"/>
<dbReference type="NCBIfam" id="TIGR01942">
    <property type="entry name" value="pcnB"/>
    <property type="match status" value="1"/>
</dbReference>
<evidence type="ECO:0000259" key="12">
    <source>
        <dbReference type="Pfam" id="PF12627"/>
    </source>
</evidence>
<dbReference type="InterPro" id="IPR043519">
    <property type="entry name" value="NT_sf"/>
</dbReference>
<dbReference type="EC" id="2.7.7.19" evidence="7"/>
<dbReference type="InterPro" id="IPR010206">
    <property type="entry name" value="PolA_pol_I"/>
</dbReference>
<keyword evidence="14" id="KW-1185">Reference proteome</keyword>
<feature type="compositionally biased region" description="Basic residues" evidence="9">
    <location>
        <begin position="415"/>
        <end position="427"/>
    </location>
</feature>
<dbReference type="GO" id="GO:0005524">
    <property type="term" value="F:ATP binding"/>
    <property type="evidence" value="ECO:0007669"/>
    <property type="project" value="UniProtKB-UniRule"/>
</dbReference>
<evidence type="ECO:0000256" key="5">
    <source>
        <dbReference type="ARBA" id="ARBA00022884"/>
    </source>
</evidence>
<keyword evidence="5 7" id="KW-0694">RNA-binding</keyword>
<keyword evidence="3 7" id="KW-0547">Nucleotide-binding</keyword>
<dbReference type="Gene3D" id="3.30.460.10">
    <property type="entry name" value="Beta Polymerase, domain 2"/>
    <property type="match status" value="1"/>
</dbReference>
<feature type="region of interest" description="Disordered" evidence="9">
    <location>
        <begin position="407"/>
        <end position="434"/>
    </location>
</feature>
<dbReference type="CDD" id="cd05398">
    <property type="entry name" value="NT_ClassII-CCAase"/>
    <property type="match status" value="1"/>
</dbReference>
<keyword evidence="1 7" id="KW-0507">mRNA processing</keyword>
<feature type="domain" description="Polymerase A arginine-rich C-terminal" evidence="11">
    <location>
        <begin position="316"/>
        <end position="425"/>
    </location>
</feature>
<sequence length="434" mass="50385">MLTQHKPTTYTLHELGLSADKLDRHAVSITDRLVKAGFEAYLVGGCVRDLLLGLHPKDFDVSTNAEPEEVQALFKNCRLIGRRFRLAHIHFGRHIIEVATFRGPHVKHDKNDSHAHRDGRLLRDNVYGTLEEDAWRRDFTVNALYLDPKKKTVIDYVGGIKDHQNRVLRLMGDPVTRFKEDPVRLLRAVRFQAKLNFQIENDTAAPMLEMAPLLKDIPSARLYDETLKLFLNTDANQIFDALRQYGLFEALFPQTDLCLKKATSDKPLGLLKQAMSNTETRLKNQQHVTPYFLLATLLWEPVRRLIEQNRSSFSNDTQAIHAAANEVIAHQVSRLAIPKRMTTPMREVWALQPRFHKQIGVRCLRFLEHPRFRAAYDFMLLRAQYGEVDEKIADWWTHIQTLDPTEQKLMTRPNQFKHKRKSRKKPPKPNNTEL</sequence>
<feature type="domain" description="Poly A polymerase head" evidence="10">
    <location>
        <begin position="40"/>
        <end position="169"/>
    </location>
</feature>
<evidence type="ECO:0000256" key="1">
    <source>
        <dbReference type="ARBA" id="ARBA00022664"/>
    </source>
</evidence>
<dbReference type="InterPro" id="IPR025866">
    <property type="entry name" value="PolyA_pol_arg_C_dom"/>
</dbReference>